<reference evidence="1" key="1">
    <citation type="journal article" date="2021" name="Proc. Natl. Acad. Sci. U.S.A.">
        <title>A Catalog of Tens of Thousands of Viruses from Human Metagenomes Reveals Hidden Associations with Chronic Diseases.</title>
        <authorList>
            <person name="Tisza M.J."/>
            <person name="Buck C.B."/>
        </authorList>
    </citation>
    <scope>NUCLEOTIDE SEQUENCE</scope>
    <source>
        <strain evidence="1">CtPuP5</strain>
    </source>
</reference>
<sequence>MEDYICPICGKVMEREYDNDNDCLMLSCCNEKHSEDEFEQCRDCGNYFLVEEMEYDEENDEFFCGKCY</sequence>
<proteinExistence type="predicted"/>
<organism evidence="1">
    <name type="scientific">Myoviridae sp. ctPuP5</name>
    <dbReference type="NCBI Taxonomy" id="2823543"/>
    <lineage>
        <taxon>Viruses</taxon>
        <taxon>Duplodnaviria</taxon>
        <taxon>Heunggongvirae</taxon>
        <taxon>Uroviricota</taxon>
        <taxon>Caudoviricetes</taxon>
    </lineage>
</organism>
<accession>A0A8S5LA58</accession>
<dbReference type="EMBL" id="BK014662">
    <property type="protein sequence ID" value="DAD66658.1"/>
    <property type="molecule type" value="Genomic_DNA"/>
</dbReference>
<protein>
    <submittedName>
        <fullName evidence="1">Zinc-ribbon domain protein</fullName>
    </submittedName>
</protein>
<name>A0A8S5LA58_9CAUD</name>
<evidence type="ECO:0000313" key="1">
    <source>
        <dbReference type="EMBL" id="DAD66658.1"/>
    </source>
</evidence>